<dbReference type="Proteomes" id="UP000494183">
    <property type="component" value="Unassembled WGS sequence"/>
</dbReference>
<name>A0A6S7EUL9_9BURK</name>
<sequence>MALLRQYLFELRAALEAGAASCDSQEVPSILNPCFTEIAAIDPSTMAESNVLFRPSSIVNKVPLVQ</sequence>
<dbReference type="AlphaFoldDB" id="A0A6S7EUL9"/>
<gene>
    <name evidence="1" type="ORF">LMG6000_00034</name>
</gene>
<dbReference type="RefSeq" id="WP_124988613.1">
    <property type="nucleotide sequence ID" value="NZ_CADILH010000001.1"/>
</dbReference>
<accession>A0A6S7EUL9</accession>
<keyword evidence="2" id="KW-1185">Reference proteome</keyword>
<protein>
    <submittedName>
        <fullName evidence="1">Uncharacterized protein</fullName>
    </submittedName>
</protein>
<proteinExistence type="predicted"/>
<organism evidence="1 2">
    <name type="scientific">Achromobacter insolitus</name>
    <dbReference type="NCBI Taxonomy" id="217204"/>
    <lineage>
        <taxon>Bacteria</taxon>
        <taxon>Pseudomonadati</taxon>
        <taxon>Pseudomonadota</taxon>
        <taxon>Betaproteobacteria</taxon>
        <taxon>Burkholderiales</taxon>
        <taxon>Alcaligenaceae</taxon>
        <taxon>Achromobacter</taxon>
    </lineage>
</organism>
<evidence type="ECO:0000313" key="2">
    <source>
        <dbReference type="Proteomes" id="UP000494183"/>
    </source>
</evidence>
<evidence type="ECO:0000313" key="1">
    <source>
        <dbReference type="EMBL" id="CAB3928982.1"/>
    </source>
</evidence>
<dbReference type="EMBL" id="CADILH010000001">
    <property type="protein sequence ID" value="CAB3928982.1"/>
    <property type="molecule type" value="Genomic_DNA"/>
</dbReference>
<reference evidence="1 2" key="1">
    <citation type="submission" date="2020-04" db="EMBL/GenBank/DDBJ databases">
        <authorList>
            <person name="De Canck E."/>
        </authorList>
    </citation>
    <scope>NUCLEOTIDE SEQUENCE [LARGE SCALE GENOMIC DNA]</scope>
    <source>
        <strain evidence="1 2">LMG 6000</strain>
    </source>
</reference>